<evidence type="ECO:0000256" key="1">
    <source>
        <dbReference type="ARBA" id="ARBA00022737"/>
    </source>
</evidence>
<sequence>MTSAIAFGWPRRLIALIALIALIGLSFAPRPAAAQRSDTLRLPLLWSVVEGEHPTADSLGKLTGIAVDARGNVYVSDFAEHKIWVFDMRGRSQRAIGRQGQGPGEFLAPTGIAIGPDGKLYVRDQGHVSRFAADGATGRLSRYETRYNGGAMNDWTSTLASRFDAQGRLYYPSFNVMDQSRQMGEWWIFSPAGARVDSIAVPVIENVPSGWASVRLSAGSGRILPGLNRAPFTGMPSWDITPRGTVLYTSGREYVIREVDRSGRLVREFRRATPALRIPAGERRDSLAALRLRLDSIANIPRAQISGIPDDVWALRLPETYAPILDVFAAPDGLVWVRRWVPNGHARSVFDVFEADGRFKTVVELPANLVPGITPVLTLTAVAGIGSDPETGAMTVLRFGAR</sequence>
<protein>
    <submittedName>
        <fullName evidence="4">6-bladed beta-propeller</fullName>
    </submittedName>
</protein>
<dbReference type="InterPro" id="IPR011042">
    <property type="entry name" value="6-blade_b-propeller_TolB-like"/>
</dbReference>
<dbReference type="EMBL" id="CP130612">
    <property type="protein sequence ID" value="WKW11445.1"/>
    <property type="molecule type" value="Genomic_DNA"/>
</dbReference>
<dbReference type="Gene3D" id="2.120.10.30">
    <property type="entry name" value="TolB, C-terminal domain"/>
    <property type="match status" value="1"/>
</dbReference>
<proteinExistence type="predicted"/>
<dbReference type="GO" id="GO:0008270">
    <property type="term" value="F:zinc ion binding"/>
    <property type="evidence" value="ECO:0007669"/>
    <property type="project" value="UniProtKB-KW"/>
</dbReference>
<dbReference type="Pfam" id="PF17170">
    <property type="entry name" value="DUF5128"/>
    <property type="match status" value="1"/>
</dbReference>
<accession>A0AA49Q4P8</accession>
<reference evidence="4" key="1">
    <citation type="submission" date="2023-07" db="EMBL/GenBank/DDBJ databases">
        <authorList>
            <person name="Haufschild T."/>
            <person name="Kallscheuer N."/>
            <person name="Hammer J."/>
            <person name="Kohn T."/>
            <person name="Kabuu M."/>
            <person name="Jogler M."/>
            <person name="Wohfarth N."/>
            <person name="Heuer A."/>
            <person name="Rohde M."/>
            <person name="van Teeseling M.C.F."/>
            <person name="Jogler C."/>
        </authorList>
    </citation>
    <scope>NUCLEOTIDE SEQUENCE</scope>
    <source>
        <strain evidence="3">Strain 138</strain>
        <strain evidence="4">Strain 318</strain>
    </source>
</reference>
<accession>A0AA49Q7R8</accession>
<evidence type="ECO:0000313" key="3">
    <source>
        <dbReference type="EMBL" id="WKW11445.1"/>
    </source>
</evidence>
<keyword evidence="5" id="KW-1185">Reference proteome</keyword>
<organism evidence="4 5">
    <name type="scientific">Pseudogemmatithrix spongiicola</name>
    <dbReference type="NCBI Taxonomy" id="3062599"/>
    <lineage>
        <taxon>Bacteria</taxon>
        <taxon>Pseudomonadati</taxon>
        <taxon>Gemmatimonadota</taxon>
        <taxon>Gemmatimonadia</taxon>
        <taxon>Gemmatimonadales</taxon>
        <taxon>Gemmatimonadaceae</taxon>
        <taxon>Pseudogemmatithrix</taxon>
    </lineage>
</organism>
<name>A0AA49Q7R8_9BACT</name>
<feature type="repeat" description="NHL" evidence="2">
    <location>
        <begin position="63"/>
        <end position="89"/>
    </location>
</feature>
<dbReference type="InterPro" id="IPR001258">
    <property type="entry name" value="NHL_repeat"/>
</dbReference>
<dbReference type="AlphaFoldDB" id="A0AA49Q7R8"/>
<dbReference type="PROSITE" id="PS51125">
    <property type="entry name" value="NHL"/>
    <property type="match status" value="1"/>
</dbReference>
<dbReference type="InterPro" id="IPR050952">
    <property type="entry name" value="TRIM-NHL_E3_ligases"/>
</dbReference>
<evidence type="ECO:0000313" key="4">
    <source>
        <dbReference type="EMBL" id="WKW14355.1"/>
    </source>
</evidence>
<dbReference type="RefSeq" id="WP_367887143.1">
    <property type="nucleotide sequence ID" value="NZ_CP130612.1"/>
</dbReference>
<dbReference type="Proteomes" id="UP001229955">
    <property type="component" value="Chromosome"/>
</dbReference>
<dbReference type="KEGG" id="pspc:Strain318_000696"/>
<dbReference type="PANTHER" id="PTHR24104:SF25">
    <property type="entry name" value="PROTEIN LIN-41"/>
    <property type="match status" value="1"/>
</dbReference>
<dbReference type="EMBL" id="CP130613">
    <property type="protein sequence ID" value="WKW14355.1"/>
    <property type="molecule type" value="Genomic_DNA"/>
</dbReference>
<keyword evidence="1" id="KW-0677">Repeat</keyword>
<evidence type="ECO:0000313" key="5">
    <source>
        <dbReference type="Proteomes" id="UP001229955"/>
    </source>
</evidence>
<evidence type="ECO:0000256" key="2">
    <source>
        <dbReference type="PROSITE-ProRule" id="PRU00504"/>
    </source>
</evidence>
<gene>
    <name evidence="3" type="ORF">Strain138_000696</name>
    <name evidence="4" type="ORF">Strain318_000696</name>
</gene>
<dbReference type="SUPFAM" id="SSF101898">
    <property type="entry name" value="NHL repeat"/>
    <property type="match status" value="1"/>
</dbReference>
<dbReference type="PANTHER" id="PTHR24104">
    <property type="entry name" value="E3 UBIQUITIN-PROTEIN LIGASE NHLRC1-RELATED"/>
    <property type="match status" value="1"/>
</dbReference>